<dbReference type="AlphaFoldDB" id="A0A447IJ70"/>
<dbReference type="EMBL" id="UZWE01000021">
    <property type="protein sequence ID" value="VDS07565.1"/>
    <property type="molecule type" value="Genomic_DNA"/>
</dbReference>
<keyword evidence="3" id="KW-1185">Reference proteome</keyword>
<organism evidence="2 3">
    <name type="scientific">Paracoccus haematequi</name>
    <dbReference type="NCBI Taxonomy" id="2491866"/>
    <lineage>
        <taxon>Bacteria</taxon>
        <taxon>Pseudomonadati</taxon>
        <taxon>Pseudomonadota</taxon>
        <taxon>Alphaproteobacteria</taxon>
        <taxon>Rhodobacterales</taxon>
        <taxon>Paracoccaceae</taxon>
        <taxon>Paracoccus</taxon>
    </lineage>
</organism>
<evidence type="ECO:0000313" key="3">
    <source>
        <dbReference type="Proteomes" id="UP000270743"/>
    </source>
</evidence>
<accession>A0A447IJ70</accession>
<feature type="compositionally biased region" description="Basic and acidic residues" evidence="1">
    <location>
        <begin position="43"/>
        <end position="58"/>
    </location>
</feature>
<sequence length="58" mass="6796">MSQHDPKARIQRQRDSRKQERRQERHTDNAAIRDQVRALGGGDLDHWDSDSERGQGDE</sequence>
<evidence type="ECO:0000313" key="2">
    <source>
        <dbReference type="EMBL" id="VDS07565.1"/>
    </source>
</evidence>
<dbReference type="RefSeq" id="WP_164555132.1">
    <property type="nucleotide sequence ID" value="NZ_UZWE01000021.1"/>
</dbReference>
<dbReference type="Proteomes" id="UP000270743">
    <property type="component" value="Unassembled WGS sequence"/>
</dbReference>
<gene>
    <name evidence="2" type="ORF">PARHAE_00742</name>
</gene>
<protein>
    <submittedName>
        <fullName evidence="2">Uncharacterized protein</fullName>
    </submittedName>
</protein>
<proteinExistence type="predicted"/>
<feature type="region of interest" description="Disordered" evidence="1">
    <location>
        <begin position="1"/>
        <end position="58"/>
    </location>
</feature>
<evidence type="ECO:0000256" key="1">
    <source>
        <dbReference type="SAM" id="MobiDB-lite"/>
    </source>
</evidence>
<feature type="compositionally biased region" description="Basic and acidic residues" evidence="1">
    <location>
        <begin position="1"/>
        <end position="28"/>
    </location>
</feature>
<name>A0A447IJ70_9RHOB</name>
<reference evidence="2 3" key="1">
    <citation type="submission" date="2018-12" db="EMBL/GenBank/DDBJ databases">
        <authorList>
            <person name="Criscuolo A."/>
        </authorList>
    </citation>
    <scope>NUCLEOTIDE SEQUENCE [LARGE SCALE GENOMIC DNA]</scope>
    <source>
        <strain evidence="2">ACIP1116241</strain>
    </source>
</reference>